<dbReference type="Gene3D" id="1.10.287.950">
    <property type="entry name" value="Methyl-accepting chemotaxis protein"/>
    <property type="match status" value="1"/>
</dbReference>
<dbReference type="RefSeq" id="WP_206655592.1">
    <property type="nucleotide sequence ID" value="NZ_CP071182.1"/>
</dbReference>
<evidence type="ECO:0000313" key="11">
    <source>
        <dbReference type="Proteomes" id="UP000663505"/>
    </source>
</evidence>
<sequence>MFKYLHVDAKDIGVAKLAQIRIQILIFWVGASIGALAMDLVVAYMAYRAHQTTIEWLMGAVIVLILGLAGLVHMRLNYLFSPLYVLHREVKRIESGDFRSRSEVIHGHTDLTEVVHALDTSKERVRSILNKLSQTSTDLFEGAEMLSANARQTSVASEQNAASVSQMQTSLESQHNLTEYTLTAIQETVENVRTIRALTTQMMSVLGMAGDRTGRGKTEVGEISQRMVVLDGEVQSMMQRTQELSQQAENVMEMSQAIQRIADQTNLLALNASIEAARAGDQGRGFMVVATEVRSLADEVKSVADGIHALSVQMGTEADGAVVEMQTVSSALAEGGQAVRRAAETLSAIVNDTRAELTDMTSVGKAVERIDGYAANVNQLMEQITSASKQQIEAILSIASASQEQLASMEEVTASTDILRETAHRLNEVAEQFQW</sequence>
<dbReference type="InterPro" id="IPR003660">
    <property type="entry name" value="HAMP_dom"/>
</dbReference>
<dbReference type="Pfam" id="PF00015">
    <property type="entry name" value="MCPsignal"/>
    <property type="match status" value="1"/>
</dbReference>
<keyword evidence="3 7" id="KW-0472">Membrane</keyword>
<dbReference type="GO" id="GO:0005886">
    <property type="term" value="C:plasma membrane"/>
    <property type="evidence" value="ECO:0007669"/>
    <property type="project" value="UniProtKB-SubCell"/>
</dbReference>
<evidence type="ECO:0000256" key="3">
    <source>
        <dbReference type="ARBA" id="ARBA00023136"/>
    </source>
</evidence>
<dbReference type="PANTHER" id="PTHR32089:SF112">
    <property type="entry name" value="LYSOZYME-LIKE PROTEIN-RELATED"/>
    <property type="match status" value="1"/>
</dbReference>
<dbReference type="Proteomes" id="UP000663505">
    <property type="component" value="Chromosome"/>
</dbReference>
<dbReference type="GO" id="GO:0007165">
    <property type="term" value="P:signal transduction"/>
    <property type="evidence" value="ECO:0007669"/>
    <property type="project" value="UniProtKB-KW"/>
</dbReference>
<dbReference type="PANTHER" id="PTHR32089">
    <property type="entry name" value="METHYL-ACCEPTING CHEMOTAXIS PROTEIN MCPB"/>
    <property type="match status" value="1"/>
</dbReference>
<keyword evidence="2" id="KW-1003">Cell membrane</keyword>
<dbReference type="InterPro" id="IPR004089">
    <property type="entry name" value="MCPsignal_dom"/>
</dbReference>
<accession>A0A9X7VYU9</accession>
<evidence type="ECO:0000313" key="10">
    <source>
        <dbReference type="EMBL" id="QSO46223.1"/>
    </source>
</evidence>
<evidence type="ECO:0000256" key="7">
    <source>
        <dbReference type="SAM" id="Phobius"/>
    </source>
</evidence>
<protein>
    <recommendedName>
        <fullName evidence="12">Methyl-accepting chemotaxis protein</fullName>
    </recommendedName>
</protein>
<feature type="transmembrane region" description="Helical" evidence="7">
    <location>
        <begin position="25"/>
        <end position="47"/>
    </location>
</feature>
<feature type="transmembrane region" description="Helical" evidence="7">
    <location>
        <begin position="53"/>
        <end position="72"/>
    </location>
</feature>
<keyword evidence="7" id="KW-0812">Transmembrane</keyword>
<feature type="domain" description="Methyl-accepting transducer" evidence="8">
    <location>
        <begin position="149"/>
        <end position="385"/>
    </location>
</feature>
<evidence type="ECO:0000259" key="9">
    <source>
        <dbReference type="PROSITE" id="PS50885"/>
    </source>
</evidence>
<dbReference type="PROSITE" id="PS50111">
    <property type="entry name" value="CHEMOTAXIS_TRANSDUC_2"/>
    <property type="match status" value="1"/>
</dbReference>
<name>A0A9X7VYU9_9BACL</name>
<evidence type="ECO:0000256" key="5">
    <source>
        <dbReference type="ARBA" id="ARBA00029447"/>
    </source>
</evidence>
<feature type="domain" description="HAMP" evidence="9">
    <location>
        <begin position="77"/>
        <end position="130"/>
    </location>
</feature>
<dbReference type="SUPFAM" id="SSF58104">
    <property type="entry name" value="Methyl-accepting chemotaxis protein (MCP) signaling domain"/>
    <property type="match status" value="1"/>
</dbReference>
<reference evidence="10 11" key="1">
    <citation type="submission" date="2021-02" db="EMBL/GenBank/DDBJ databases">
        <title>Alicyclobacillus curvatus sp. nov. and Alicyclobacillus mengziensis sp. nov., two acidophilic bacteria isolated from acid mine drainage.</title>
        <authorList>
            <person name="Huang Y."/>
        </authorList>
    </citation>
    <scope>NUCLEOTIDE SEQUENCE [LARGE SCALE GENOMIC DNA]</scope>
    <source>
        <strain evidence="10 11">S30H14</strain>
    </source>
</reference>
<dbReference type="PROSITE" id="PS50885">
    <property type="entry name" value="HAMP"/>
    <property type="match status" value="1"/>
</dbReference>
<comment type="similarity">
    <text evidence="5">Belongs to the methyl-accepting chemotaxis (MCP) protein family.</text>
</comment>
<keyword evidence="7" id="KW-1133">Transmembrane helix</keyword>
<comment type="subcellular location">
    <subcellularLocation>
        <location evidence="1">Cell membrane</location>
    </subcellularLocation>
</comment>
<evidence type="ECO:0000256" key="1">
    <source>
        <dbReference type="ARBA" id="ARBA00004236"/>
    </source>
</evidence>
<evidence type="ECO:0000256" key="6">
    <source>
        <dbReference type="PROSITE-ProRule" id="PRU00284"/>
    </source>
</evidence>
<evidence type="ECO:0000256" key="2">
    <source>
        <dbReference type="ARBA" id="ARBA00022475"/>
    </source>
</evidence>
<evidence type="ECO:0000259" key="8">
    <source>
        <dbReference type="PROSITE" id="PS50111"/>
    </source>
</evidence>
<dbReference type="AlphaFoldDB" id="A0A9X7VYU9"/>
<dbReference type="KEGG" id="afx:JZ786_17165"/>
<organism evidence="10 11">
    <name type="scientific">Alicyclobacillus mengziensis</name>
    <dbReference type="NCBI Taxonomy" id="2931921"/>
    <lineage>
        <taxon>Bacteria</taxon>
        <taxon>Bacillati</taxon>
        <taxon>Bacillota</taxon>
        <taxon>Bacilli</taxon>
        <taxon>Bacillales</taxon>
        <taxon>Alicyclobacillaceae</taxon>
        <taxon>Alicyclobacillus</taxon>
    </lineage>
</organism>
<evidence type="ECO:0008006" key="12">
    <source>
        <dbReference type="Google" id="ProtNLM"/>
    </source>
</evidence>
<keyword evidence="11" id="KW-1185">Reference proteome</keyword>
<keyword evidence="4 6" id="KW-0807">Transducer</keyword>
<dbReference type="SMART" id="SM00283">
    <property type="entry name" value="MA"/>
    <property type="match status" value="1"/>
</dbReference>
<evidence type="ECO:0000256" key="4">
    <source>
        <dbReference type="ARBA" id="ARBA00023224"/>
    </source>
</evidence>
<proteinExistence type="inferred from homology"/>
<dbReference type="EMBL" id="CP071182">
    <property type="protein sequence ID" value="QSO46223.1"/>
    <property type="molecule type" value="Genomic_DNA"/>
</dbReference>
<gene>
    <name evidence="10" type="ORF">JZ786_17165</name>
</gene>